<dbReference type="SUPFAM" id="SSF53098">
    <property type="entry name" value="Ribonuclease H-like"/>
    <property type="match status" value="1"/>
</dbReference>
<sequence length="230" mass="26170">MWFTWKARNDKVFNGKTIEPPETVLHATQEAEGWKVAQVVTSMSHASPLQDQEHVVSDSPFPRCQVDVSWVKNSNFVGGGCVFDFELGTHIYGSFGIEHVISPLHAEFSVLLCAMRCSLQLGFKNMSFVSDCLQLVKLINEEEEWPILTSEWNDFEHTRAFFSTFSISFIARKPNVRADLLAKGARAQNSIFSHIYSKSTKYYGGQACKWCEEFSFSYVICRFNTFGLAF</sequence>
<dbReference type="GO" id="GO:0003676">
    <property type="term" value="F:nucleic acid binding"/>
    <property type="evidence" value="ECO:0007669"/>
    <property type="project" value="InterPro"/>
</dbReference>
<evidence type="ECO:0000259" key="1">
    <source>
        <dbReference type="Pfam" id="PF13456"/>
    </source>
</evidence>
<accession>A0A8S9NCD0</accession>
<dbReference type="GO" id="GO:0004523">
    <property type="term" value="F:RNA-DNA hybrid ribonuclease activity"/>
    <property type="evidence" value="ECO:0007669"/>
    <property type="project" value="InterPro"/>
</dbReference>
<dbReference type="CDD" id="cd06222">
    <property type="entry name" value="RNase_H_like"/>
    <property type="match status" value="1"/>
</dbReference>
<feature type="domain" description="RNase H type-1" evidence="1">
    <location>
        <begin position="66"/>
        <end position="184"/>
    </location>
</feature>
<dbReference type="PANTHER" id="PTHR34146">
    <property type="entry name" value="POLYNUCLEOTIDYL TRANSFERASE, RIBONUCLEASE H-LIKE SUPERFAMILY PROTEIN-RELATED"/>
    <property type="match status" value="1"/>
</dbReference>
<evidence type="ECO:0000313" key="3">
    <source>
        <dbReference type="Proteomes" id="UP000712600"/>
    </source>
</evidence>
<evidence type="ECO:0000313" key="2">
    <source>
        <dbReference type="EMBL" id="KAF3502030.1"/>
    </source>
</evidence>
<dbReference type="AlphaFoldDB" id="A0A8S9NCD0"/>
<name>A0A8S9NCD0_BRACR</name>
<comment type="caution">
    <text evidence="2">The sequence shown here is derived from an EMBL/GenBank/DDBJ whole genome shotgun (WGS) entry which is preliminary data.</text>
</comment>
<dbReference type="Proteomes" id="UP000712600">
    <property type="component" value="Unassembled WGS sequence"/>
</dbReference>
<proteinExistence type="predicted"/>
<dbReference type="EMBL" id="QGKX02001621">
    <property type="protein sequence ID" value="KAF3502030.1"/>
    <property type="molecule type" value="Genomic_DNA"/>
</dbReference>
<dbReference type="InterPro" id="IPR044730">
    <property type="entry name" value="RNase_H-like_dom_plant"/>
</dbReference>
<dbReference type="Pfam" id="PF13456">
    <property type="entry name" value="RVT_3"/>
    <property type="match status" value="1"/>
</dbReference>
<dbReference type="InterPro" id="IPR036397">
    <property type="entry name" value="RNaseH_sf"/>
</dbReference>
<reference evidence="2" key="1">
    <citation type="submission" date="2019-12" db="EMBL/GenBank/DDBJ databases">
        <title>Genome sequencing and annotation of Brassica cretica.</title>
        <authorList>
            <person name="Studholme D.J."/>
            <person name="Sarris P."/>
        </authorList>
    </citation>
    <scope>NUCLEOTIDE SEQUENCE</scope>
    <source>
        <strain evidence="2">PFS-109/04</strain>
        <tissue evidence="2">Leaf</tissue>
    </source>
</reference>
<dbReference type="Gene3D" id="3.30.420.10">
    <property type="entry name" value="Ribonuclease H-like superfamily/Ribonuclease H"/>
    <property type="match status" value="1"/>
</dbReference>
<organism evidence="2 3">
    <name type="scientific">Brassica cretica</name>
    <name type="common">Mustard</name>
    <dbReference type="NCBI Taxonomy" id="69181"/>
    <lineage>
        <taxon>Eukaryota</taxon>
        <taxon>Viridiplantae</taxon>
        <taxon>Streptophyta</taxon>
        <taxon>Embryophyta</taxon>
        <taxon>Tracheophyta</taxon>
        <taxon>Spermatophyta</taxon>
        <taxon>Magnoliopsida</taxon>
        <taxon>eudicotyledons</taxon>
        <taxon>Gunneridae</taxon>
        <taxon>Pentapetalae</taxon>
        <taxon>rosids</taxon>
        <taxon>malvids</taxon>
        <taxon>Brassicales</taxon>
        <taxon>Brassicaceae</taxon>
        <taxon>Brassiceae</taxon>
        <taxon>Brassica</taxon>
    </lineage>
</organism>
<dbReference type="InterPro" id="IPR002156">
    <property type="entry name" value="RNaseH_domain"/>
</dbReference>
<protein>
    <recommendedName>
        <fullName evidence="1">RNase H type-1 domain-containing protein</fullName>
    </recommendedName>
</protein>
<gene>
    <name evidence="2" type="ORF">F2Q69_00040413</name>
</gene>
<dbReference type="PANTHER" id="PTHR34146:SF3">
    <property type="entry name" value="POLYNUCLEOTIDYL TRANSFERASE, RIBONUCLEASE H-LIKE SUPERFAMILY PROTEIN"/>
    <property type="match status" value="1"/>
</dbReference>
<dbReference type="InterPro" id="IPR012337">
    <property type="entry name" value="RNaseH-like_sf"/>
</dbReference>